<protein>
    <submittedName>
        <fullName evidence="1">Uncharacterized protein</fullName>
    </submittedName>
</protein>
<proteinExistence type="predicted"/>
<accession>A0A4C1YU52</accession>
<dbReference type="Proteomes" id="UP000299102">
    <property type="component" value="Unassembled WGS sequence"/>
</dbReference>
<evidence type="ECO:0000313" key="2">
    <source>
        <dbReference type="Proteomes" id="UP000299102"/>
    </source>
</evidence>
<organism evidence="1 2">
    <name type="scientific">Eumeta variegata</name>
    <name type="common">Bagworm moth</name>
    <name type="synonym">Eumeta japonica</name>
    <dbReference type="NCBI Taxonomy" id="151549"/>
    <lineage>
        <taxon>Eukaryota</taxon>
        <taxon>Metazoa</taxon>
        <taxon>Ecdysozoa</taxon>
        <taxon>Arthropoda</taxon>
        <taxon>Hexapoda</taxon>
        <taxon>Insecta</taxon>
        <taxon>Pterygota</taxon>
        <taxon>Neoptera</taxon>
        <taxon>Endopterygota</taxon>
        <taxon>Lepidoptera</taxon>
        <taxon>Glossata</taxon>
        <taxon>Ditrysia</taxon>
        <taxon>Tineoidea</taxon>
        <taxon>Psychidae</taxon>
        <taxon>Oiketicinae</taxon>
        <taxon>Eumeta</taxon>
    </lineage>
</organism>
<reference evidence="1 2" key="1">
    <citation type="journal article" date="2019" name="Commun. Biol.">
        <title>The bagworm genome reveals a unique fibroin gene that provides high tensile strength.</title>
        <authorList>
            <person name="Kono N."/>
            <person name="Nakamura H."/>
            <person name="Ohtoshi R."/>
            <person name="Tomita M."/>
            <person name="Numata K."/>
            <person name="Arakawa K."/>
        </authorList>
    </citation>
    <scope>NUCLEOTIDE SEQUENCE [LARGE SCALE GENOMIC DNA]</scope>
</reference>
<dbReference type="EMBL" id="BGZK01001369">
    <property type="protein sequence ID" value="GBP78432.1"/>
    <property type="molecule type" value="Genomic_DNA"/>
</dbReference>
<gene>
    <name evidence="1" type="ORF">EVAR_63383_1</name>
</gene>
<evidence type="ECO:0000313" key="1">
    <source>
        <dbReference type="EMBL" id="GBP78432.1"/>
    </source>
</evidence>
<sequence>MPGRIYRAYVCDGRVGELRPRKSYPGQIGGILKTGQILSARNRRACVKRLVNVSEVRVCALRPVEYASCVQPASGCLALRALADMPMLAEYLLGREHFYPLHSLRVIEPVTYVTPRRETRRALSLKHLYCT</sequence>
<dbReference type="AlphaFoldDB" id="A0A4C1YU52"/>
<keyword evidence="2" id="KW-1185">Reference proteome</keyword>
<name>A0A4C1YU52_EUMVA</name>
<comment type="caution">
    <text evidence="1">The sequence shown here is derived from an EMBL/GenBank/DDBJ whole genome shotgun (WGS) entry which is preliminary data.</text>
</comment>